<name>A0ABU2ZRY3_9ALTE</name>
<protein>
    <submittedName>
        <fullName evidence="2">LysM peptidoglycan-binding domain-containing protein</fullName>
    </submittedName>
</protein>
<evidence type="ECO:0000259" key="1">
    <source>
        <dbReference type="PROSITE" id="PS51782"/>
    </source>
</evidence>
<sequence>MAKSSSLIKIGILTLTLLWVSAIRADDISVRSDAPETYVVVKGDTLWDISSLFLDKPWLWPELWRTNTQIENPHLIYPGDVLRLRYENGQPVLELVRDKSTITLTPNSKVTTKPSPISVLPWSDIEHHFGNGSMMDAVKYQSLPIVLGDQEGSPRFTNTDFVLAHNVDDTKTEYKVVRKEREVFDSLGKSLGVQVSYLSDASVTETLSQQRQIVKIHESKIEAKKGDKLVLSEKVKKRDLRLKPANRQVGELVQNVNGNVLIGAHDVVIVNIGARKVKPGTVFGIYEKGEDISYDKESSYALTKSSIVDLFKQTEEVEQPAFKVGELVVIRSFENASYAWVTKTNTHLSGGEIIARP</sequence>
<evidence type="ECO:0000313" key="2">
    <source>
        <dbReference type="EMBL" id="MDT0594788.1"/>
    </source>
</evidence>
<dbReference type="InterPro" id="IPR036779">
    <property type="entry name" value="LysM_dom_sf"/>
</dbReference>
<dbReference type="EMBL" id="JAVRHX010000002">
    <property type="protein sequence ID" value="MDT0594788.1"/>
    <property type="molecule type" value="Genomic_DNA"/>
</dbReference>
<dbReference type="SUPFAM" id="SSF54106">
    <property type="entry name" value="LysM domain"/>
    <property type="match status" value="1"/>
</dbReference>
<comment type="caution">
    <text evidence="2">The sequence shown here is derived from an EMBL/GenBank/DDBJ whole genome shotgun (WGS) entry which is preliminary data.</text>
</comment>
<dbReference type="PANTHER" id="PTHR34700">
    <property type="entry name" value="POTASSIUM BINDING PROTEIN KBP"/>
    <property type="match status" value="1"/>
</dbReference>
<dbReference type="CDD" id="cd00118">
    <property type="entry name" value="LysM"/>
    <property type="match status" value="1"/>
</dbReference>
<dbReference type="SMART" id="SM00257">
    <property type="entry name" value="LysM"/>
    <property type="match status" value="1"/>
</dbReference>
<dbReference type="InterPro" id="IPR052196">
    <property type="entry name" value="Bact_Kbp"/>
</dbReference>
<dbReference type="PANTHER" id="PTHR34700:SF8">
    <property type="entry name" value="POTASSIUM BINDING PROTEIN KBP"/>
    <property type="match status" value="1"/>
</dbReference>
<dbReference type="Gene3D" id="3.10.350.10">
    <property type="entry name" value="LysM domain"/>
    <property type="match status" value="1"/>
</dbReference>
<feature type="domain" description="LysM" evidence="1">
    <location>
        <begin position="36"/>
        <end position="84"/>
    </location>
</feature>
<dbReference type="Proteomes" id="UP001253545">
    <property type="component" value="Unassembled WGS sequence"/>
</dbReference>
<keyword evidence="3" id="KW-1185">Reference proteome</keyword>
<evidence type="ECO:0000313" key="3">
    <source>
        <dbReference type="Proteomes" id="UP001253545"/>
    </source>
</evidence>
<dbReference type="InterPro" id="IPR018392">
    <property type="entry name" value="LysM"/>
</dbReference>
<organism evidence="2 3">
    <name type="scientific">Glaciecola petra</name>
    <dbReference type="NCBI Taxonomy" id="3075602"/>
    <lineage>
        <taxon>Bacteria</taxon>
        <taxon>Pseudomonadati</taxon>
        <taxon>Pseudomonadota</taxon>
        <taxon>Gammaproteobacteria</taxon>
        <taxon>Alteromonadales</taxon>
        <taxon>Alteromonadaceae</taxon>
        <taxon>Glaciecola</taxon>
    </lineage>
</organism>
<gene>
    <name evidence="2" type="ORF">RM552_08050</name>
</gene>
<accession>A0ABU2ZRY3</accession>
<reference evidence="2 3" key="1">
    <citation type="submission" date="2023-09" db="EMBL/GenBank/DDBJ databases">
        <authorList>
            <person name="Rey-Velasco X."/>
        </authorList>
    </citation>
    <scope>NUCLEOTIDE SEQUENCE [LARGE SCALE GENOMIC DNA]</scope>
    <source>
        <strain evidence="2 3">P117</strain>
    </source>
</reference>
<dbReference type="RefSeq" id="WP_311368312.1">
    <property type="nucleotide sequence ID" value="NZ_JAVRHX010000002.1"/>
</dbReference>
<dbReference type="PROSITE" id="PS51782">
    <property type="entry name" value="LYSM"/>
    <property type="match status" value="1"/>
</dbReference>
<proteinExistence type="predicted"/>
<dbReference type="Pfam" id="PF01476">
    <property type="entry name" value="LysM"/>
    <property type="match status" value="1"/>
</dbReference>